<dbReference type="GO" id="GO:0019442">
    <property type="term" value="P:L-tryptophan catabolic process to acetyl-CoA"/>
    <property type="evidence" value="ECO:0007669"/>
    <property type="project" value="TreeGrafter"/>
</dbReference>
<dbReference type="PANTHER" id="PTHR10138:SF0">
    <property type="entry name" value="TRYPTOPHAN 2,3-DIOXYGENASE"/>
    <property type="match status" value="1"/>
</dbReference>
<dbReference type="InterPro" id="IPR037217">
    <property type="entry name" value="Trp/Indoleamine_2_3_dOase-like"/>
</dbReference>
<evidence type="ECO:0000313" key="1">
    <source>
        <dbReference type="EMBL" id="CAB4582305.1"/>
    </source>
</evidence>
<sequence length="277" mass="30913">MTGSHEKAVTYTSYLKIAELLSLQEPLSDGPEHDELLFITIHQVYELWFQQILHELAALQPALESGDTHRCLALLGRVRTIMKICVAQIDVLETMTPLQFQSFRARLSSASGFQSAQFRELEAVLGRRDYAGENAEHGSGMKMAEHLVPGSTARIAVEAAMSRPSVWDSALAYCHARGHAMPEDVLNRDVTTPWEAREDVQQVLVNLHHTDPESSLVCEALVDVDEGLGEWRYRHVKMVERTIGRKKGTGGSAGVAYLASTLFNPFFPDLWDIRGQL</sequence>
<dbReference type="Pfam" id="PF03301">
    <property type="entry name" value="Trp_dioxygenase"/>
    <property type="match status" value="2"/>
</dbReference>
<dbReference type="InterPro" id="IPR004981">
    <property type="entry name" value="Trp_2_3_dOase"/>
</dbReference>
<dbReference type="EMBL" id="CAEZTM010000115">
    <property type="protein sequence ID" value="CAB4582305.1"/>
    <property type="molecule type" value="Genomic_DNA"/>
</dbReference>
<organism evidence="1">
    <name type="scientific">freshwater metagenome</name>
    <dbReference type="NCBI Taxonomy" id="449393"/>
    <lineage>
        <taxon>unclassified sequences</taxon>
        <taxon>metagenomes</taxon>
        <taxon>ecological metagenomes</taxon>
    </lineage>
</organism>
<gene>
    <name evidence="1" type="ORF">UFOPK1684_01497</name>
</gene>
<reference evidence="1" key="1">
    <citation type="submission" date="2020-05" db="EMBL/GenBank/DDBJ databases">
        <authorList>
            <person name="Chiriac C."/>
            <person name="Salcher M."/>
            <person name="Ghai R."/>
            <person name="Kavagutti S V."/>
        </authorList>
    </citation>
    <scope>NUCLEOTIDE SEQUENCE</scope>
</reference>
<proteinExistence type="inferred from homology"/>
<dbReference type="AlphaFoldDB" id="A0A6J6F3Z0"/>
<dbReference type="GO" id="GO:0004833">
    <property type="term" value="F:L-tryptophan 2,3-dioxygenase activity"/>
    <property type="evidence" value="ECO:0007669"/>
    <property type="project" value="InterPro"/>
</dbReference>
<dbReference type="SUPFAM" id="SSF140959">
    <property type="entry name" value="Indolic compounds 2,3-dioxygenase-like"/>
    <property type="match status" value="1"/>
</dbReference>
<dbReference type="GO" id="GO:0019441">
    <property type="term" value="P:L-tryptophan catabolic process to kynurenine"/>
    <property type="evidence" value="ECO:0007669"/>
    <property type="project" value="InterPro"/>
</dbReference>
<protein>
    <submittedName>
        <fullName evidence="1">Unannotated protein</fullName>
    </submittedName>
</protein>
<accession>A0A6J6F3Z0</accession>
<name>A0A6J6F3Z0_9ZZZZ</name>
<dbReference type="GO" id="GO:0020037">
    <property type="term" value="F:heme binding"/>
    <property type="evidence" value="ECO:0007669"/>
    <property type="project" value="InterPro"/>
</dbReference>
<dbReference type="HAMAP" id="MF_01972">
    <property type="entry name" value="T23O"/>
    <property type="match status" value="1"/>
</dbReference>
<dbReference type="PANTHER" id="PTHR10138">
    <property type="entry name" value="TRYPTOPHAN 2,3-DIOXYGENASE"/>
    <property type="match status" value="1"/>
</dbReference>
<dbReference type="GO" id="GO:0046872">
    <property type="term" value="F:metal ion binding"/>
    <property type="evidence" value="ECO:0007669"/>
    <property type="project" value="InterPro"/>
</dbReference>
<dbReference type="Gene3D" id="1.20.58.480">
    <property type="match status" value="1"/>
</dbReference>